<dbReference type="OrthoDB" id="308852at2"/>
<sequence>MKRILLNFLFLTLILFTIIYCKKENETVEEENVYDTYVKGNTNNIYHSKYSNVVKIQGRYVEKTNNSFYLTLGGREEGKYDENYNIFDAIRNGSLQRVAEIIEADNSQIEAELDNDEEYNEFKNYYYTIDGVNPLSLAVFYRDMGIIQYLLDNINDESVLLHRDEDGWNAFAYACAFGTLDIIKALIQKYPDFVNWKNPYGANGLHMAVLHGNISVFDYLVNDRDMGIIQYLLDNINDESVLLHRDEDGWNAFAYACAFGTLDIIKALIQKYPDFVNWENPYGANGLHMAALYGNISVFDYLVNDLKIDINSTNYEGKGVLYFANDEKTEEALIKLGAKRDYDDYEEDEEDY</sequence>
<dbReference type="Gene3D" id="1.25.40.20">
    <property type="entry name" value="Ankyrin repeat-containing domain"/>
    <property type="match status" value="2"/>
</dbReference>
<keyword evidence="1" id="KW-0677">Repeat</keyword>
<dbReference type="PANTHER" id="PTHR24198">
    <property type="entry name" value="ANKYRIN REPEAT AND PROTEIN KINASE DOMAIN-CONTAINING PROTEIN"/>
    <property type="match status" value="1"/>
</dbReference>
<evidence type="ECO:0000256" key="2">
    <source>
        <dbReference type="ARBA" id="ARBA00023043"/>
    </source>
</evidence>
<evidence type="ECO:0000313" key="3">
    <source>
        <dbReference type="EMBL" id="TXJ56537.1"/>
    </source>
</evidence>
<accession>A0A5C8G4F6</accession>
<dbReference type="EMBL" id="SAYJ01000016">
    <property type="protein sequence ID" value="TXJ56537.1"/>
    <property type="molecule type" value="Genomic_DNA"/>
</dbReference>
<dbReference type="AlphaFoldDB" id="A0A5C8G4F6"/>
<gene>
    <name evidence="3" type="ORF">EPJ67_06435</name>
</gene>
<keyword evidence="2" id="KW-0040">ANK repeat</keyword>
<dbReference type="SUPFAM" id="SSF48403">
    <property type="entry name" value="Ankyrin repeat"/>
    <property type="match status" value="1"/>
</dbReference>
<name>A0A5C8G4F6_9SPIR</name>
<dbReference type="InterPro" id="IPR002110">
    <property type="entry name" value="Ankyrin_rpt"/>
</dbReference>
<evidence type="ECO:0000313" key="4">
    <source>
        <dbReference type="Proteomes" id="UP000325013"/>
    </source>
</evidence>
<dbReference type="SMART" id="SM00248">
    <property type="entry name" value="ANK"/>
    <property type="match status" value="5"/>
</dbReference>
<dbReference type="InterPro" id="IPR036770">
    <property type="entry name" value="Ankyrin_rpt-contain_sf"/>
</dbReference>
<dbReference type="Pfam" id="PF12796">
    <property type="entry name" value="Ank_2"/>
    <property type="match status" value="2"/>
</dbReference>
<proteinExistence type="predicted"/>
<evidence type="ECO:0000256" key="1">
    <source>
        <dbReference type="ARBA" id="ARBA00022737"/>
    </source>
</evidence>
<organism evidence="3 4">
    <name type="scientific">Brachyspira aalborgi</name>
    <dbReference type="NCBI Taxonomy" id="29522"/>
    <lineage>
        <taxon>Bacteria</taxon>
        <taxon>Pseudomonadati</taxon>
        <taxon>Spirochaetota</taxon>
        <taxon>Spirochaetia</taxon>
        <taxon>Brachyspirales</taxon>
        <taxon>Brachyspiraceae</taxon>
        <taxon>Brachyspira</taxon>
    </lineage>
</organism>
<dbReference type="RefSeq" id="WP_147528879.1">
    <property type="nucleotide sequence ID" value="NZ_SAYJ01000016.1"/>
</dbReference>
<dbReference type="PANTHER" id="PTHR24198:SF165">
    <property type="entry name" value="ANKYRIN REPEAT-CONTAINING PROTEIN-RELATED"/>
    <property type="match status" value="1"/>
</dbReference>
<dbReference type="Proteomes" id="UP000325013">
    <property type="component" value="Unassembled WGS sequence"/>
</dbReference>
<protein>
    <submittedName>
        <fullName evidence="3">Uncharacterized protein</fullName>
    </submittedName>
</protein>
<comment type="caution">
    <text evidence="3">The sequence shown here is derived from an EMBL/GenBank/DDBJ whole genome shotgun (WGS) entry which is preliminary data.</text>
</comment>
<reference evidence="3 4" key="1">
    <citation type="journal article" date="1992" name="Lakartidningen">
        <title>[Penicillin V and not amoxicillin is the first choice preparation in acute otitis].</title>
        <authorList>
            <person name="Kamme C."/>
            <person name="Lundgren K."/>
            <person name="Prellner K."/>
        </authorList>
    </citation>
    <scope>NUCLEOTIDE SEQUENCE [LARGE SCALE GENOMIC DNA]</scope>
    <source>
        <strain evidence="3 4">PC2777IV</strain>
    </source>
</reference>